<dbReference type="InterPro" id="IPR001932">
    <property type="entry name" value="PPM-type_phosphatase-like_dom"/>
</dbReference>
<keyword evidence="12" id="KW-1185">Reference proteome</keyword>
<gene>
    <name evidence="13" type="primary">LOC107273620</name>
</gene>
<accession>A0AAJ7CDQ9</accession>
<dbReference type="AlphaFoldDB" id="A0AAJ7CDQ9"/>
<dbReference type="EC" id="3.1.3.16" evidence="3"/>
<dbReference type="SUPFAM" id="SSF81606">
    <property type="entry name" value="PP2C-like"/>
    <property type="match status" value="2"/>
</dbReference>
<dbReference type="Pfam" id="PF00481">
    <property type="entry name" value="PP2C"/>
    <property type="match status" value="2"/>
</dbReference>
<evidence type="ECO:0000256" key="10">
    <source>
        <dbReference type="SAM" id="MobiDB-lite"/>
    </source>
</evidence>
<keyword evidence="4" id="KW-0479">Metal-binding</keyword>
<dbReference type="CDD" id="cd00143">
    <property type="entry name" value="PP2Cc"/>
    <property type="match status" value="1"/>
</dbReference>
<dbReference type="PROSITE" id="PS51746">
    <property type="entry name" value="PPM_2"/>
    <property type="match status" value="1"/>
</dbReference>
<reference evidence="13" key="1">
    <citation type="submission" date="2025-08" db="UniProtKB">
        <authorList>
            <consortium name="RefSeq"/>
        </authorList>
    </citation>
    <scope>IDENTIFICATION</scope>
</reference>
<dbReference type="PANTHER" id="PTHR13832">
    <property type="entry name" value="PROTEIN PHOSPHATASE 2C"/>
    <property type="match status" value="1"/>
</dbReference>
<feature type="compositionally biased region" description="Acidic residues" evidence="10">
    <location>
        <begin position="375"/>
        <end position="432"/>
    </location>
</feature>
<evidence type="ECO:0000256" key="7">
    <source>
        <dbReference type="ARBA" id="ARBA00022912"/>
    </source>
</evidence>
<protein>
    <recommendedName>
        <fullName evidence="3">protein-serine/threonine phosphatase</fullName>
        <ecNumber evidence="3">3.1.3.16</ecNumber>
    </recommendedName>
</protein>
<dbReference type="InterPro" id="IPR036457">
    <property type="entry name" value="PPM-type-like_dom_sf"/>
</dbReference>
<organism evidence="12 13">
    <name type="scientific">Cephus cinctus</name>
    <name type="common">Wheat stem sawfly</name>
    <dbReference type="NCBI Taxonomy" id="211228"/>
    <lineage>
        <taxon>Eukaryota</taxon>
        <taxon>Metazoa</taxon>
        <taxon>Ecdysozoa</taxon>
        <taxon>Arthropoda</taxon>
        <taxon>Hexapoda</taxon>
        <taxon>Insecta</taxon>
        <taxon>Pterygota</taxon>
        <taxon>Neoptera</taxon>
        <taxon>Endopterygota</taxon>
        <taxon>Hymenoptera</taxon>
        <taxon>Cephoidea</taxon>
        <taxon>Cephidae</taxon>
        <taxon>Cephus</taxon>
    </lineage>
</organism>
<feature type="compositionally biased region" description="Polar residues" evidence="10">
    <location>
        <begin position="611"/>
        <end position="620"/>
    </location>
</feature>
<evidence type="ECO:0000256" key="5">
    <source>
        <dbReference type="ARBA" id="ARBA00022801"/>
    </source>
</evidence>
<comment type="cofactor">
    <cofactor evidence="1">
        <name>Mn(2+)</name>
        <dbReference type="ChEBI" id="CHEBI:29035"/>
    </cofactor>
</comment>
<proteinExistence type="inferred from homology"/>
<evidence type="ECO:0000256" key="1">
    <source>
        <dbReference type="ARBA" id="ARBA00001936"/>
    </source>
</evidence>
<sequence length="658" mass="70599">MGAYLSEPITEKVSSDEVGKNVAFGASSMQGWRVNQEDAHNCCIEFDENVSLFAVYDGHGGHEVATYCARNLPDFIKKTDAYKKGDIRQALIDAFLGFDATLAKPEIVNILKEIAGTAIADGEKEDPEESDEEENVSNLCMEAAMPLEQVMAKYQSCTDSTIPVVKSLKGEKFGERACFSSPYLRRRGRDKASCSSSDAGCSSSSTSWNTNEADVSSSSQPCGSSSSSSSTSAVVEVKQTETPGSSEAEQVLDSTTSNGDVAHTSPPIGSTADAEPTKSADMPDSSEDINGKVSTGKSVPAEPNVTDMEVNGGGSKGDFRDADSSKGGGDNVSSSSSSLLENGEAGQQGRISSSGRRRIQLIDPYHNLLNKKDEESDEDSDDENDETFDAAPESDGDTEDVDEEDDESDDDDDEEVDNDENDLTMDMTEEPGSDSGCTAVVAILQGNELYVANAGDSRCVLCRDGQALELSLDHKPEDQPEMQRIVKAGGKVTADGRVNGGLNLSRALGDHAYKQNIELPAQEQMISALPDVRHTTIDPEKDEFMILACDGIWNFMSSQDVIQFVRTRLLQGYKNISHICEELFDHCLAPDTLGDGTGCDNMTAVIVQFKSSQTNAPSETSETKKRPVSPSLSKDDADATAEDVITSDCKRPKTEESV</sequence>
<evidence type="ECO:0000256" key="9">
    <source>
        <dbReference type="RuleBase" id="RU003465"/>
    </source>
</evidence>
<feature type="compositionally biased region" description="Low complexity" evidence="10">
    <location>
        <begin position="331"/>
        <end position="354"/>
    </location>
</feature>
<evidence type="ECO:0000256" key="6">
    <source>
        <dbReference type="ARBA" id="ARBA00022842"/>
    </source>
</evidence>
<dbReference type="GeneID" id="107273620"/>
<evidence type="ECO:0000259" key="11">
    <source>
        <dbReference type="PROSITE" id="PS51746"/>
    </source>
</evidence>
<evidence type="ECO:0000313" key="12">
    <source>
        <dbReference type="Proteomes" id="UP000694920"/>
    </source>
</evidence>
<evidence type="ECO:0000256" key="4">
    <source>
        <dbReference type="ARBA" id="ARBA00022723"/>
    </source>
</evidence>
<feature type="compositionally biased region" description="Polar residues" evidence="10">
    <location>
        <begin position="240"/>
        <end position="259"/>
    </location>
</feature>
<dbReference type="GO" id="GO:0046872">
    <property type="term" value="F:metal ion binding"/>
    <property type="evidence" value="ECO:0007669"/>
    <property type="project" value="UniProtKB-KW"/>
</dbReference>
<dbReference type="PROSITE" id="PS01032">
    <property type="entry name" value="PPM_1"/>
    <property type="match status" value="1"/>
</dbReference>
<keyword evidence="8" id="KW-0464">Manganese</keyword>
<comment type="similarity">
    <text evidence="2 9">Belongs to the PP2C family.</text>
</comment>
<keyword evidence="6" id="KW-0460">Magnesium</keyword>
<keyword evidence="5 9" id="KW-0378">Hydrolase</keyword>
<feature type="compositionally biased region" description="Low complexity" evidence="10">
    <location>
        <begin position="216"/>
        <end position="232"/>
    </location>
</feature>
<evidence type="ECO:0000313" key="13">
    <source>
        <dbReference type="RefSeq" id="XP_015607488.1"/>
    </source>
</evidence>
<dbReference type="Proteomes" id="UP000694920">
    <property type="component" value="Unplaced"/>
</dbReference>
<dbReference type="SMART" id="SM00332">
    <property type="entry name" value="PP2Cc"/>
    <property type="match status" value="1"/>
</dbReference>
<feature type="region of interest" description="Disordered" evidence="10">
    <location>
        <begin position="611"/>
        <end position="658"/>
    </location>
</feature>
<feature type="region of interest" description="Disordered" evidence="10">
    <location>
        <begin position="188"/>
        <end position="435"/>
    </location>
</feature>
<name>A0AAJ7CDQ9_CEPCN</name>
<keyword evidence="7 9" id="KW-0904">Protein phosphatase</keyword>
<dbReference type="InterPro" id="IPR015655">
    <property type="entry name" value="PP2C"/>
</dbReference>
<feature type="compositionally biased region" description="Basic and acidic residues" evidence="10">
    <location>
        <begin position="648"/>
        <end position="658"/>
    </location>
</feature>
<dbReference type="PANTHER" id="PTHR13832:SF803">
    <property type="entry name" value="PROTEIN PHOSPHATASE 1G"/>
    <property type="match status" value="1"/>
</dbReference>
<evidence type="ECO:0000256" key="8">
    <source>
        <dbReference type="ARBA" id="ARBA00023211"/>
    </source>
</evidence>
<evidence type="ECO:0000256" key="2">
    <source>
        <dbReference type="ARBA" id="ARBA00006702"/>
    </source>
</evidence>
<dbReference type="InterPro" id="IPR000222">
    <property type="entry name" value="PP2C_BS"/>
</dbReference>
<dbReference type="RefSeq" id="XP_015607488.1">
    <property type="nucleotide sequence ID" value="XM_015752002.2"/>
</dbReference>
<dbReference type="GO" id="GO:0004722">
    <property type="term" value="F:protein serine/threonine phosphatase activity"/>
    <property type="evidence" value="ECO:0007669"/>
    <property type="project" value="UniProtKB-EC"/>
</dbReference>
<feature type="compositionally biased region" description="Low complexity" evidence="10">
    <location>
        <begin position="193"/>
        <end position="207"/>
    </location>
</feature>
<dbReference type="KEGG" id="ccin:107273620"/>
<dbReference type="Gene3D" id="3.60.40.10">
    <property type="entry name" value="PPM-type phosphatase domain"/>
    <property type="match status" value="2"/>
</dbReference>
<feature type="domain" description="PPM-type phosphatase" evidence="11">
    <location>
        <begin position="23"/>
        <end position="609"/>
    </location>
</feature>
<evidence type="ECO:0000256" key="3">
    <source>
        <dbReference type="ARBA" id="ARBA00013081"/>
    </source>
</evidence>